<sequence>MAPVLEVRELHTHFKTRMGTVKAVNGVSFTLEPGKVLAIVGESGSGKSTLALSLVNLAPYPGEVVGGQVLLNGRDLLKFSEPELQQVRGKEIAIVLQDANAALNPTIRIDNQMTEALQGHLGLGKKQAEASCIDLLRDMGLPDAKEMMKRYPYQISGGQAQRVMLAMSLALEPKVLVADEPTANLDVTIQAEILARLRRLQRERDMAILYITHDLGVVGRVADEVAVIYGGTILEQTSASNLFNQPTNPYTYALLQSLPRIDVKEQLLTSIPGNPPDMMDLPDECPFLPRCSKALAKCRTSFKPPLVEIQPQHLVACFNPMDPEGSLAG</sequence>
<evidence type="ECO:0000256" key="3">
    <source>
        <dbReference type="ARBA" id="ARBA00022475"/>
    </source>
</evidence>
<dbReference type="AlphaFoldDB" id="A0A381XAC4"/>
<dbReference type="InterPro" id="IPR050388">
    <property type="entry name" value="ABC_Ni/Peptide_Import"/>
</dbReference>
<proteinExistence type="predicted"/>
<keyword evidence="2" id="KW-0813">Transport</keyword>
<dbReference type="GO" id="GO:0016887">
    <property type="term" value="F:ATP hydrolysis activity"/>
    <property type="evidence" value="ECO:0007669"/>
    <property type="project" value="InterPro"/>
</dbReference>
<dbReference type="GO" id="GO:0005524">
    <property type="term" value="F:ATP binding"/>
    <property type="evidence" value="ECO:0007669"/>
    <property type="project" value="UniProtKB-KW"/>
</dbReference>
<dbReference type="Pfam" id="PF08352">
    <property type="entry name" value="oligo_HPY"/>
    <property type="match status" value="1"/>
</dbReference>
<dbReference type="Pfam" id="PF00005">
    <property type="entry name" value="ABC_tran"/>
    <property type="match status" value="1"/>
</dbReference>
<protein>
    <recommendedName>
        <fullName evidence="7">ABC transporter domain-containing protein</fullName>
    </recommendedName>
</protein>
<feature type="domain" description="ABC transporter" evidence="7">
    <location>
        <begin position="5"/>
        <end position="255"/>
    </location>
</feature>
<evidence type="ECO:0000256" key="4">
    <source>
        <dbReference type="ARBA" id="ARBA00022741"/>
    </source>
</evidence>
<dbReference type="GO" id="GO:0005886">
    <property type="term" value="C:plasma membrane"/>
    <property type="evidence" value="ECO:0007669"/>
    <property type="project" value="UniProtKB-SubCell"/>
</dbReference>
<dbReference type="Gene3D" id="3.40.50.300">
    <property type="entry name" value="P-loop containing nucleotide triphosphate hydrolases"/>
    <property type="match status" value="1"/>
</dbReference>
<dbReference type="InterPro" id="IPR003439">
    <property type="entry name" value="ABC_transporter-like_ATP-bd"/>
</dbReference>
<keyword evidence="6" id="KW-0472">Membrane</keyword>
<reference evidence="8" key="1">
    <citation type="submission" date="2018-05" db="EMBL/GenBank/DDBJ databases">
        <authorList>
            <person name="Lanie J.A."/>
            <person name="Ng W.-L."/>
            <person name="Kazmierczak K.M."/>
            <person name="Andrzejewski T.M."/>
            <person name="Davidsen T.M."/>
            <person name="Wayne K.J."/>
            <person name="Tettelin H."/>
            <person name="Glass J.I."/>
            <person name="Rusch D."/>
            <person name="Podicherti R."/>
            <person name="Tsui H.-C.T."/>
            <person name="Winkler M.E."/>
        </authorList>
    </citation>
    <scope>NUCLEOTIDE SEQUENCE</scope>
</reference>
<dbReference type="InterPro" id="IPR013563">
    <property type="entry name" value="Oligopep_ABC_C"/>
</dbReference>
<dbReference type="EMBL" id="UINC01014477">
    <property type="protein sequence ID" value="SVA61715.1"/>
    <property type="molecule type" value="Genomic_DNA"/>
</dbReference>
<accession>A0A381XAC4</accession>
<dbReference type="SUPFAM" id="SSF52540">
    <property type="entry name" value="P-loop containing nucleoside triphosphate hydrolases"/>
    <property type="match status" value="1"/>
</dbReference>
<dbReference type="PANTHER" id="PTHR43297:SF2">
    <property type="entry name" value="DIPEPTIDE TRANSPORT ATP-BINDING PROTEIN DPPD"/>
    <property type="match status" value="1"/>
</dbReference>
<name>A0A381XAC4_9ZZZZ</name>
<evidence type="ECO:0000256" key="5">
    <source>
        <dbReference type="ARBA" id="ARBA00022840"/>
    </source>
</evidence>
<evidence type="ECO:0000256" key="6">
    <source>
        <dbReference type="ARBA" id="ARBA00023136"/>
    </source>
</evidence>
<dbReference type="PANTHER" id="PTHR43297">
    <property type="entry name" value="OLIGOPEPTIDE TRANSPORT ATP-BINDING PROTEIN APPD"/>
    <property type="match status" value="1"/>
</dbReference>
<dbReference type="PROSITE" id="PS00211">
    <property type="entry name" value="ABC_TRANSPORTER_1"/>
    <property type="match status" value="1"/>
</dbReference>
<dbReference type="GO" id="GO:0015833">
    <property type="term" value="P:peptide transport"/>
    <property type="evidence" value="ECO:0007669"/>
    <property type="project" value="InterPro"/>
</dbReference>
<keyword evidence="3" id="KW-1003">Cell membrane</keyword>
<evidence type="ECO:0000313" key="8">
    <source>
        <dbReference type="EMBL" id="SVA61715.1"/>
    </source>
</evidence>
<dbReference type="CDD" id="cd03257">
    <property type="entry name" value="ABC_NikE_OppD_transporters"/>
    <property type="match status" value="1"/>
</dbReference>
<dbReference type="FunFam" id="3.40.50.300:FF:000016">
    <property type="entry name" value="Oligopeptide ABC transporter ATP-binding component"/>
    <property type="match status" value="1"/>
</dbReference>
<dbReference type="InterPro" id="IPR003593">
    <property type="entry name" value="AAA+_ATPase"/>
</dbReference>
<dbReference type="InterPro" id="IPR017871">
    <property type="entry name" value="ABC_transporter-like_CS"/>
</dbReference>
<gene>
    <name evidence="8" type="ORF">METZ01_LOCUS114569</name>
</gene>
<dbReference type="NCBIfam" id="TIGR01727">
    <property type="entry name" value="oligo_HPY"/>
    <property type="match status" value="1"/>
</dbReference>
<keyword evidence="4" id="KW-0547">Nucleotide-binding</keyword>
<dbReference type="SMART" id="SM00382">
    <property type="entry name" value="AAA"/>
    <property type="match status" value="1"/>
</dbReference>
<comment type="subcellular location">
    <subcellularLocation>
        <location evidence="1">Cell membrane</location>
        <topology evidence="1">Peripheral membrane protein</topology>
    </subcellularLocation>
</comment>
<evidence type="ECO:0000256" key="1">
    <source>
        <dbReference type="ARBA" id="ARBA00004202"/>
    </source>
</evidence>
<dbReference type="InterPro" id="IPR027417">
    <property type="entry name" value="P-loop_NTPase"/>
</dbReference>
<organism evidence="8">
    <name type="scientific">marine metagenome</name>
    <dbReference type="NCBI Taxonomy" id="408172"/>
    <lineage>
        <taxon>unclassified sequences</taxon>
        <taxon>metagenomes</taxon>
        <taxon>ecological metagenomes</taxon>
    </lineage>
</organism>
<keyword evidence="5" id="KW-0067">ATP-binding</keyword>
<dbReference type="PROSITE" id="PS50893">
    <property type="entry name" value="ABC_TRANSPORTER_2"/>
    <property type="match status" value="1"/>
</dbReference>
<evidence type="ECO:0000259" key="7">
    <source>
        <dbReference type="PROSITE" id="PS50893"/>
    </source>
</evidence>
<evidence type="ECO:0000256" key="2">
    <source>
        <dbReference type="ARBA" id="ARBA00022448"/>
    </source>
</evidence>